<dbReference type="PANTHER" id="PTHR30041:SF8">
    <property type="entry name" value="PROTEIN YFFB"/>
    <property type="match status" value="1"/>
</dbReference>
<dbReference type="CDD" id="cd03036">
    <property type="entry name" value="ArsC_like"/>
    <property type="match status" value="1"/>
</dbReference>
<evidence type="ECO:0000313" key="3">
    <source>
        <dbReference type="Proteomes" id="UP001230220"/>
    </source>
</evidence>
<proteinExistence type="inferred from homology"/>
<dbReference type="EMBL" id="JAUSUR010000009">
    <property type="protein sequence ID" value="MDQ0363139.1"/>
    <property type="molecule type" value="Genomic_DNA"/>
</dbReference>
<dbReference type="RefSeq" id="WP_307411773.1">
    <property type="nucleotide sequence ID" value="NZ_JAUSUR010000009.1"/>
</dbReference>
<protein>
    <submittedName>
        <fullName evidence="2">Arsenate reductase</fullName>
        <ecNumber evidence="2">1.20.4.1</ecNumber>
    </submittedName>
</protein>
<comment type="caution">
    <text evidence="2">The sequence shown here is derived from an EMBL/GenBank/DDBJ whole genome shotgun (WGS) entry which is preliminary data.</text>
</comment>
<dbReference type="InterPro" id="IPR006504">
    <property type="entry name" value="Tscrpt_reg_Spx/MgsR"/>
</dbReference>
<name>A0ABU0E8T4_9FIRM</name>
<gene>
    <name evidence="2" type="ORF">J2S15_003900</name>
</gene>
<sequence>MVLLIEYPRCSTCQKAKKFLRMNNVKFKTRDIVEDKLSEDEIRKLYKMSNLSLKRFFNTSGSLYRQLRVKDRIHSMSEEEQIKLLATNGMLVKRPILVVGDQVTCGFKEATYFDMIKNMV</sequence>
<dbReference type="EC" id="1.20.4.1" evidence="2"/>
<dbReference type="Gene3D" id="3.40.30.10">
    <property type="entry name" value="Glutaredoxin"/>
    <property type="match status" value="1"/>
</dbReference>
<dbReference type="GO" id="GO:0008794">
    <property type="term" value="F:arsenate reductase (glutaredoxin) activity"/>
    <property type="evidence" value="ECO:0007669"/>
    <property type="project" value="UniProtKB-EC"/>
</dbReference>
<dbReference type="PROSITE" id="PS51353">
    <property type="entry name" value="ARSC"/>
    <property type="match status" value="1"/>
</dbReference>
<dbReference type="PANTHER" id="PTHR30041">
    <property type="entry name" value="ARSENATE REDUCTASE"/>
    <property type="match status" value="1"/>
</dbReference>
<keyword evidence="2" id="KW-0560">Oxidoreductase</keyword>
<organism evidence="2 3">
    <name type="scientific">Breznakia pachnodae</name>
    <dbReference type="NCBI Taxonomy" id="265178"/>
    <lineage>
        <taxon>Bacteria</taxon>
        <taxon>Bacillati</taxon>
        <taxon>Bacillota</taxon>
        <taxon>Erysipelotrichia</taxon>
        <taxon>Erysipelotrichales</taxon>
        <taxon>Erysipelotrichaceae</taxon>
        <taxon>Breznakia</taxon>
    </lineage>
</organism>
<dbReference type="Proteomes" id="UP001230220">
    <property type="component" value="Unassembled WGS sequence"/>
</dbReference>
<dbReference type="SUPFAM" id="SSF52833">
    <property type="entry name" value="Thioredoxin-like"/>
    <property type="match status" value="1"/>
</dbReference>
<evidence type="ECO:0000256" key="1">
    <source>
        <dbReference type="PROSITE-ProRule" id="PRU01282"/>
    </source>
</evidence>
<comment type="similarity">
    <text evidence="1">Belongs to the ArsC family.</text>
</comment>
<dbReference type="NCBIfam" id="TIGR01617">
    <property type="entry name" value="arsC_related"/>
    <property type="match status" value="1"/>
</dbReference>
<dbReference type="Pfam" id="PF03960">
    <property type="entry name" value="ArsC"/>
    <property type="match status" value="1"/>
</dbReference>
<dbReference type="InterPro" id="IPR036249">
    <property type="entry name" value="Thioredoxin-like_sf"/>
</dbReference>
<reference evidence="2 3" key="1">
    <citation type="submission" date="2023-07" db="EMBL/GenBank/DDBJ databases">
        <title>Genomic Encyclopedia of Type Strains, Phase IV (KMG-IV): sequencing the most valuable type-strain genomes for metagenomic binning, comparative biology and taxonomic classification.</title>
        <authorList>
            <person name="Goeker M."/>
        </authorList>
    </citation>
    <scope>NUCLEOTIDE SEQUENCE [LARGE SCALE GENOMIC DNA]</scope>
    <source>
        <strain evidence="2 3">DSM 16784</strain>
    </source>
</reference>
<accession>A0ABU0E8T4</accession>
<keyword evidence="3" id="KW-1185">Reference proteome</keyword>
<dbReference type="InterPro" id="IPR006660">
    <property type="entry name" value="Arsenate_reductase-like"/>
</dbReference>
<evidence type="ECO:0000313" key="2">
    <source>
        <dbReference type="EMBL" id="MDQ0363139.1"/>
    </source>
</evidence>